<dbReference type="PANTHER" id="PTHR13129:SF4">
    <property type="entry name" value="DDB1- AND CUL4-ASSOCIATED FACTOR 1"/>
    <property type="match status" value="1"/>
</dbReference>
<proteinExistence type="inferred from homology"/>
<dbReference type="EMBL" id="JAODUO010000452">
    <property type="protein sequence ID" value="KAK2180243.1"/>
    <property type="molecule type" value="Genomic_DNA"/>
</dbReference>
<evidence type="ECO:0000256" key="9">
    <source>
        <dbReference type="ARBA" id="ARBA00022574"/>
    </source>
</evidence>
<dbReference type="GO" id="GO:0005813">
    <property type="term" value="C:centrosome"/>
    <property type="evidence" value="ECO:0007669"/>
    <property type="project" value="UniProtKB-SubCell"/>
</dbReference>
<comment type="pathway">
    <text evidence="3">Protein modification; protein ubiquitination.</text>
</comment>
<keyword evidence="10" id="KW-0945">Host-virus interaction</keyword>
<dbReference type="InterPro" id="IPR015943">
    <property type="entry name" value="WD40/YVTN_repeat-like_dom_sf"/>
</dbReference>
<comment type="catalytic activity">
    <reaction evidence="23">
        <text>L-threonyl-[protein] + ATP = O-phospho-L-threonyl-[protein] + ADP + H(+)</text>
        <dbReference type="Rhea" id="RHEA:46608"/>
        <dbReference type="Rhea" id="RHEA-COMP:11060"/>
        <dbReference type="Rhea" id="RHEA-COMP:11605"/>
        <dbReference type="ChEBI" id="CHEBI:15378"/>
        <dbReference type="ChEBI" id="CHEBI:30013"/>
        <dbReference type="ChEBI" id="CHEBI:30616"/>
        <dbReference type="ChEBI" id="CHEBI:61977"/>
        <dbReference type="ChEBI" id="CHEBI:456216"/>
        <dbReference type="EC" id="2.7.11.1"/>
    </reaction>
</comment>
<evidence type="ECO:0000313" key="29">
    <source>
        <dbReference type="Proteomes" id="UP001209878"/>
    </source>
</evidence>
<keyword evidence="19" id="KW-0805">Transcription regulation</keyword>
<dbReference type="Gene3D" id="2.130.10.10">
    <property type="entry name" value="YVTN repeat-like/Quinoprotein amine dehydrogenase"/>
    <property type="match status" value="1"/>
</dbReference>
<evidence type="ECO:0000256" key="12">
    <source>
        <dbReference type="ARBA" id="ARBA00022737"/>
    </source>
</evidence>
<accession>A0AAD9KYX2</accession>
<dbReference type="SMART" id="SM00667">
    <property type="entry name" value="LisH"/>
    <property type="match status" value="1"/>
</dbReference>
<keyword evidence="6" id="KW-0963">Cytoplasm</keyword>
<keyword evidence="13" id="KW-0547">Nucleotide-binding</keyword>
<keyword evidence="9" id="KW-0853">WD repeat</keyword>
<keyword evidence="17" id="KW-0156">Chromatin regulator</keyword>
<evidence type="ECO:0000256" key="10">
    <source>
        <dbReference type="ARBA" id="ARBA00022581"/>
    </source>
</evidence>
<comment type="similarity">
    <text evidence="4">Belongs to the VPRBP/DCAF1 family.</text>
</comment>
<name>A0AAD9KYX2_RIDPI</name>
<dbReference type="InterPro" id="IPR036322">
    <property type="entry name" value="WD40_repeat_dom_sf"/>
</dbReference>
<keyword evidence="22" id="KW-0539">Nucleus</keyword>
<dbReference type="GO" id="GO:0004674">
    <property type="term" value="F:protein serine/threonine kinase activity"/>
    <property type="evidence" value="ECO:0007669"/>
    <property type="project" value="UniProtKB-KW"/>
</dbReference>
<keyword evidence="29" id="KW-1185">Reference proteome</keyword>
<evidence type="ECO:0000256" key="20">
    <source>
        <dbReference type="ARBA" id="ARBA00023163"/>
    </source>
</evidence>
<dbReference type="FunFam" id="2.130.10.10:FF:000055">
    <property type="entry name" value="DDB1 and CUL4-associated factor 1"/>
    <property type="match status" value="1"/>
</dbReference>
<evidence type="ECO:0000256" key="15">
    <source>
        <dbReference type="ARBA" id="ARBA00022786"/>
    </source>
</evidence>
<evidence type="ECO:0000256" key="11">
    <source>
        <dbReference type="ARBA" id="ARBA00022679"/>
    </source>
</evidence>
<evidence type="ECO:0000256" key="27">
    <source>
        <dbReference type="ARBA" id="ARBA00078221"/>
    </source>
</evidence>
<sequence length="633" mass="70485">MKEPILQDKRLQHVKFCKCASELIESVLGKPQNASIEASLERIRKADVVAQTKIIYQEKELLQLIHDHLLAKGLQGAAEYLQREAELPGCSILPPCPIMHAGVTVSASSLLTSPKTVRHHAVTSTMTPQSSHHGNHKPVCSTPTGGGPVKLNIINCKTPQPVSHARTQKIIQAKNDCVSNYYHQSPLSSSSTLAKKVTGTMCHEPSVSLDEIITEYLRKQHASCTNPVVTCPPFSLLTPHRCPDPQHKNTAPCNFTTRLLRRSVYARHGGPSGEKLNRKFIYSRFRPVRTYSDSEEDRCFSCCAFSLSGPFIMMGTYAGELKLFNAETSEETEAYACHTSPLTQCQPSKDGSLVLTSSSWGRPLSALWGIGNSFELKQGFNDDHYVEFSKLVQDKVVGTKEATAYIYDVSTGRQILTLYDARRANNYSQNKATFNPTDDLVLSDGVLWDIHTGHSIHKFDKFNPNISGVFHPNSLEIVINSEVWDLRTFRLLHTVPALDQCHIRFNNAGTVIYGAMHHMDDDAQSDDGKLKSPFGSAFRTFDSQDYSNIATVDVKRNIFDLCTDPTDCYLAVIENTSSPETLADESVCRLYEVGLLKDEDDDQVRERLNQPPALSHCIHNHKLFISASTRQSC</sequence>
<evidence type="ECO:0000256" key="8">
    <source>
        <dbReference type="ARBA" id="ARBA00022553"/>
    </source>
</evidence>
<evidence type="ECO:0000256" key="23">
    <source>
        <dbReference type="ARBA" id="ARBA00047899"/>
    </source>
</evidence>
<dbReference type="GO" id="GO:0005634">
    <property type="term" value="C:nucleus"/>
    <property type="evidence" value="ECO:0007669"/>
    <property type="project" value="UniProtKB-SubCell"/>
</dbReference>
<evidence type="ECO:0000256" key="17">
    <source>
        <dbReference type="ARBA" id="ARBA00022853"/>
    </source>
</evidence>
<evidence type="ECO:0000256" key="26">
    <source>
        <dbReference type="ARBA" id="ARBA00071147"/>
    </source>
</evidence>
<evidence type="ECO:0000256" key="13">
    <source>
        <dbReference type="ARBA" id="ARBA00022741"/>
    </source>
</evidence>
<comment type="caution">
    <text evidence="28">The sequence shown here is derived from an EMBL/GenBank/DDBJ whole genome shotgun (WGS) entry which is preliminary data.</text>
</comment>
<dbReference type="InterPro" id="IPR033270">
    <property type="entry name" value="VPRBP/DCAF1"/>
</dbReference>
<keyword evidence="12" id="KW-0677">Repeat</keyword>
<keyword evidence="21" id="KW-0206">Cytoskeleton</keyword>
<keyword evidence="15" id="KW-0833">Ubl conjugation pathway</keyword>
<keyword evidence="20" id="KW-0804">Transcription</keyword>
<evidence type="ECO:0000256" key="18">
    <source>
        <dbReference type="ARBA" id="ARBA00022990"/>
    </source>
</evidence>
<dbReference type="GO" id="GO:0080008">
    <property type="term" value="C:Cul4-RING E3 ubiquitin ligase complex"/>
    <property type="evidence" value="ECO:0007669"/>
    <property type="project" value="TreeGrafter"/>
</dbReference>
<evidence type="ECO:0000256" key="7">
    <source>
        <dbReference type="ARBA" id="ARBA00022527"/>
    </source>
</evidence>
<evidence type="ECO:0000256" key="5">
    <source>
        <dbReference type="ARBA" id="ARBA00012513"/>
    </source>
</evidence>
<comment type="catalytic activity">
    <reaction evidence="24">
        <text>L-seryl-[protein] + ATP = O-phospho-L-seryl-[protein] + ADP + H(+)</text>
        <dbReference type="Rhea" id="RHEA:17989"/>
        <dbReference type="Rhea" id="RHEA-COMP:9863"/>
        <dbReference type="Rhea" id="RHEA-COMP:11604"/>
        <dbReference type="ChEBI" id="CHEBI:15378"/>
        <dbReference type="ChEBI" id="CHEBI:29999"/>
        <dbReference type="ChEBI" id="CHEBI:30616"/>
        <dbReference type="ChEBI" id="CHEBI:83421"/>
        <dbReference type="ChEBI" id="CHEBI:456216"/>
        <dbReference type="EC" id="2.7.11.1"/>
    </reaction>
</comment>
<comment type="subunit">
    <text evidence="25">Component of the DCX (DDB1-CUL4-X-box) E3 ubiquitin-protein ligase complex, named CUL4A-RBX1-DDB1-DCAF1/VPRBP complex. Interacts with DDB1; the interaction is direct. Also forms a ternary complex with DDA1 and DDB1. Interacts with NF2 (via FERM domain). Component of the EDVP complex, a E3 ligase complex containing DYRK2, EDD/UBR5, DDB1 and DCAF1. Interacts with DYRK2; the interaction is direct. Interacts with RAG1; the interaction is direct. Interacts with LLGL1 and LLGL2. Interacts with histone H3. Interacts with ESR1 and LATS1; probably recruited by LATS1 to promote ESR1 ubiquitination and ubiquitin-mediated proteasomal degradation. Directly interacts with TET1, TET2 and TET3 (via C-terminus). Interacts with CEP78; promoting DCAF1 localization to centrosomes.</text>
</comment>
<keyword evidence="18" id="KW-0007">Acetylation</keyword>
<evidence type="ECO:0000256" key="1">
    <source>
        <dbReference type="ARBA" id="ARBA00004123"/>
    </source>
</evidence>
<dbReference type="AlphaFoldDB" id="A0AAD9KYX2"/>
<keyword evidence="7" id="KW-0723">Serine/threonine-protein kinase</keyword>
<gene>
    <name evidence="28" type="ORF">NP493_452g02036</name>
</gene>
<evidence type="ECO:0000256" key="24">
    <source>
        <dbReference type="ARBA" id="ARBA00048679"/>
    </source>
</evidence>
<dbReference type="PANTHER" id="PTHR13129">
    <property type="entry name" value="VPRBP PROTEIN-RELATED"/>
    <property type="match status" value="1"/>
</dbReference>
<evidence type="ECO:0000256" key="19">
    <source>
        <dbReference type="ARBA" id="ARBA00023015"/>
    </source>
</evidence>
<keyword evidence="8" id="KW-0597">Phosphoprotein</keyword>
<dbReference type="GO" id="GO:0006325">
    <property type="term" value="P:chromatin organization"/>
    <property type="evidence" value="ECO:0007669"/>
    <property type="project" value="UniProtKB-KW"/>
</dbReference>
<dbReference type="SUPFAM" id="SSF50978">
    <property type="entry name" value="WD40 repeat-like"/>
    <property type="match status" value="1"/>
</dbReference>
<dbReference type="Proteomes" id="UP001209878">
    <property type="component" value="Unassembled WGS sequence"/>
</dbReference>
<dbReference type="PROSITE" id="PS50896">
    <property type="entry name" value="LISH"/>
    <property type="match status" value="1"/>
</dbReference>
<dbReference type="GO" id="GO:0005524">
    <property type="term" value="F:ATP binding"/>
    <property type="evidence" value="ECO:0007669"/>
    <property type="project" value="UniProtKB-KW"/>
</dbReference>
<evidence type="ECO:0000313" key="28">
    <source>
        <dbReference type="EMBL" id="KAK2180243.1"/>
    </source>
</evidence>
<organism evidence="28 29">
    <name type="scientific">Ridgeia piscesae</name>
    <name type="common">Tubeworm</name>
    <dbReference type="NCBI Taxonomy" id="27915"/>
    <lineage>
        <taxon>Eukaryota</taxon>
        <taxon>Metazoa</taxon>
        <taxon>Spiralia</taxon>
        <taxon>Lophotrochozoa</taxon>
        <taxon>Annelida</taxon>
        <taxon>Polychaeta</taxon>
        <taxon>Sedentaria</taxon>
        <taxon>Canalipalpata</taxon>
        <taxon>Sabellida</taxon>
        <taxon>Siboglinidae</taxon>
        <taxon>Ridgeia</taxon>
    </lineage>
</organism>
<evidence type="ECO:0000256" key="6">
    <source>
        <dbReference type="ARBA" id="ARBA00022490"/>
    </source>
</evidence>
<evidence type="ECO:0000256" key="2">
    <source>
        <dbReference type="ARBA" id="ARBA00004300"/>
    </source>
</evidence>
<evidence type="ECO:0000256" key="21">
    <source>
        <dbReference type="ARBA" id="ARBA00023212"/>
    </source>
</evidence>
<keyword evidence="11" id="KW-0808">Transferase</keyword>
<evidence type="ECO:0000256" key="3">
    <source>
        <dbReference type="ARBA" id="ARBA00004906"/>
    </source>
</evidence>
<evidence type="ECO:0000256" key="14">
    <source>
        <dbReference type="ARBA" id="ARBA00022777"/>
    </source>
</evidence>
<keyword evidence="16" id="KW-0067">ATP-binding</keyword>
<evidence type="ECO:0000256" key="22">
    <source>
        <dbReference type="ARBA" id="ARBA00023242"/>
    </source>
</evidence>
<keyword evidence="14" id="KW-0418">Kinase</keyword>
<dbReference type="InterPro" id="IPR006594">
    <property type="entry name" value="LisH"/>
</dbReference>
<evidence type="ECO:0000256" key="16">
    <source>
        <dbReference type="ARBA" id="ARBA00022840"/>
    </source>
</evidence>
<comment type="subcellular location">
    <subcellularLocation>
        <location evidence="2">Cytoplasm</location>
        <location evidence="2">Cytoskeleton</location>
        <location evidence="2">Microtubule organizing center</location>
        <location evidence="2">Centrosome</location>
    </subcellularLocation>
    <subcellularLocation>
        <location evidence="1">Nucleus</location>
    </subcellularLocation>
</comment>
<reference evidence="28" key="1">
    <citation type="journal article" date="2023" name="Mol. Biol. Evol.">
        <title>Third-Generation Sequencing Reveals the Adaptive Role of the Epigenome in Three Deep-Sea Polychaetes.</title>
        <authorList>
            <person name="Perez M."/>
            <person name="Aroh O."/>
            <person name="Sun Y."/>
            <person name="Lan Y."/>
            <person name="Juniper S.K."/>
            <person name="Young C.R."/>
            <person name="Angers B."/>
            <person name="Qian P.Y."/>
        </authorList>
    </citation>
    <scope>NUCLEOTIDE SEQUENCE</scope>
    <source>
        <strain evidence="28">R07B-5</strain>
    </source>
</reference>
<evidence type="ECO:0000256" key="25">
    <source>
        <dbReference type="ARBA" id="ARBA00063313"/>
    </source>
</evidence>
<evidence type="ECO:0000256" key="4">
    <source>
        <dbReference type="ARBA" id="ARBA00008845"/>
    </source>
</evidence>
<dbReference type="Pfam" id="PF08513">
    <property type="entry name" value="LisH"/>
    <property type="match status" value="1"/>
</dbReference>
<dbReference type="EC" id="2.7.11.1" evidence="5"/>
<protein>
    <recommendedName>
        <fullName evidence="26">DDB1- and CUL4-associated factor 1</fullName>
        <ecNumber evidence="5">2.7.11.1</ecNumber>
    </recommendedName>
    <alternativeName>
        <fullName evidence="27">Serine/threonine-protein kinase VPRBP</fullName>
    </alternativeName>
</protein>
<dbReference type="GO" id="GO:0016567">
    <property type="term" value="P:protein ubiquitination"/>
    <property type="evidence" value="ECO:0007669"/>
    <property type="project" value="InterPro"/>
</dbReference>